<evidence type="ECO:0000313" key="1">
    <source>
        <dbReference type="EMBL" id="SNS21436.1"/>
    </source>
</evidence>
<organism evidence="1 2">
    <name type="scientific">Anaerovirgula multivorans</name>
    <dbReference type="NCBI Taxonomy" id="312168"/>
    <lineage>
        <taxon>Bacteria</taxon>
        <taxon>Bacillati</taxon>
        <taxon>Bacillota</taxon>
        <taxon>Clostridia</taxon>
        <taxon>Peptostreptococcales</taxon>
        <taxon>Natronincolaceae</taxon>
        <taxon>Anaerovirgula</taxon>
    </lineage>
</organism>
<dbReference type="Gene3D" id="2.160.20.10">
    <property type="entry name" value="Single-stranded right-handed beta-helix, Pectin lyase-like"/>
    <property type="match status" value="1"/>
</dbReference>
<dbReference type="InterPro" id="IPR011050">
    <property type="entry name" value="Pectin_lyase_fold/virulence"/>
</dbReference>
<gene>
    <name evidence="1" type="ORF">SAMN05446037_100656</name>
</gene>
<dbReference type="InterPro" id="IPR012334">
    <property type="entry name" value="Pectin_lyas_fold"/>
</dbReference>
<dbReference type="SUPFAM" id="SSF51126">
    <property type="entry name" value="Pectin lyase-like"/>
    <property type="match status" value="1"/>
</dbReference>
<proteinExistence type="predicted"/>
<accession>A0A239CMG0</accession>
<dbReference type="RefSeq" id="WP_089282311.1">
    <property type="nucleotide sequence ID" value="NZ_FZOJ01000006.1"/>
</dbReference>
<dbReference type="Proteomes" id="UP000198304">
    <property type="component" value="Unassembled WGS sequence"/>
</dbReference>
<dbReference type="AlphaFoldDB" id="A0A239CMG0"/>
<name>A0A239CMG0_9FIRM</name>
<reference evidence="1 2" key="1">
    <citation type="submission" date="2017-06" db="EMBL/GenBank/DDBJ databases">
        <authorList>
            <person name="Kim H.J."/>
            <person name="Triplett B.A."/>
        </authorList>
    </citation>
    <scope>NUCLEOTIDE SEQUENCE [LARGE SCALE GENOMIC DNA]</scope>
    <source>
        <strain evidence="1 2">SCA</strain>
    </source>
</reference>
<protein>
    <submittedName>
        <fullName evidence="1">Uncharacterized protein</fullName>
    </submittedName>
</protein>
<dbReference type="OrthoDB" id="1917176at2"/>
<dbReference type="EMBL" id="FZOJ01000006">
    <property type="protein sequence ID" value="SNS21436.1"/>
    <property type="molecule type" value="Genomic_DNA"/>
</dbReference>
<keyword evidence="2" id="KW-1185">Reference proteome</keyword>
<evidence type="ECO:0000313" key="2">
    <source>
        <dbReference type="Proteomes" id="UP000198304"/>
    </source>
</evidence>
<sequence length="751" mass="84154">MAEIHVDGLNGDDLSDGSSLNPLKTLDKALDIAIDNDVINLKPNSIYTIPTMSKFESKILTLKSESEISLAIVDFEGKSCNVAGNGKILYKLEIRNIGVWNSYSGNIAISVDYCRLIGTFDTSSWWTNSALQRINNSVLMNFRNITATGCSVNLQHAGGTEIPFYNNAFINCVGIRSGNGSSMLYNCIVSSGTRFHGVDKGNTITSDNEFDIIDDILYGVNLPFLVLLILIKSLDKIYTFSDSNWVEKTIQEPLTKEDFEENGMDDLSIIPQEKWAELQKPVEIYTWTDNEDVIESKISYTYIHFENSKLELTVPEYKPIYSLASPTILTWTNSEEDLQLEQRVLAETYTRYLLSKDNTTWYGYDGAEWVADREMTKAELEALTSIEFKELFGNKIYGESMYVRAILSSQNPNEPPVVRNMTITFKPNVAPLIVDPTINPDTVHNEYATVTSTIEDLEGDTVQYRVLIQKAGESYEEVDTWTSIASGNSFTRAYNYPYFNPGQNSIKVEARDQRGEISEWVGNLVLSNEDPTLVYTYTEFSVNGTIGDADGDDVTYRVSINGVLKFDYIPFAPSPRSFSYLWDSDDLNKGVMNDIKLEIKDTHGGYYTETFQVLGTYKGLMFKDENGSYFTDGKGDLLEWLDFGTIVGGQTTPAKKVTLENKNGFAVDSVEISAKDVFDTAFPSTGVTPELIPDVAVEFSENEMPFTPLHLLQLTDVMAHNDTKDLYVRIATSKHARRGGEFKITSKAEPV</sequence>